<accession>A0A804QVJ4</accession>
<name>A0A804QVJ4_MAIZE</name>
<reference evidence="2" key="2">
    <citation type="submission" date="2019-07" db="EMBL/GenBank/DDBJ databases">
        <authorList>
            <person name="Seetharam A."/>
            <person name="Woodhouse M."/>
            <person name="Cannon E."/>
        </authorList>
    </citation>
    <scope>NUCLEOTIDE SEQUENCE [LARGE SCALE GENOMIC DNA]</scope>
    <source>
        <strain evidence="2">cv. B73</strain>
    </source>
</reference>
<organism evidence="2 3">
    <name type="scientific">Zea mays</name>
    <name type="common">Maize</name>
    <dbReference type="NCBI Taxonomy" id="4577"/>
    <lineage>
        <taxon>Eukaryota</taxon>
        <taxon>Viridiplantae</taxon>
        <taxon>Streptophyta</taxon>
        <taxon>Embryophyta</taxon>
        <taxon>Tracheophyta</taxon>
        <taxon>Spermatophyta</taxon>
        <taxon>Magnoliopsida</taxon>
        <taxon>Liliopsida</taxon>
        <taxon>Poales</taxon>
        <taxon>Poaceae</taxon>
        <taxon>PACMAD clade</taxon>
        <taxon>Panicoideae</taxon>
        <taxon>Andropogonodae</taxon>
        <taxon>Andropogoneae</taxon>
        <taxon>Tripsacinae</taxon>
        <taxon>Zea</taxon>
    </lineage>
</organism>
<dbReference type="Gramene" id="Zm00001eb362320_T001">
    <property type="protein sequence ID" value="Zm00001eb362320_P001"/>
    <property type="gene ID" value="Zm00001eb362320"/>
</dbReference>
<dbReference type="Proteomes" id="UP000007305">
    <property type="component" value="Chromosome 8"/>
</dbReference>
<reference evidence="3" key="1">
    <citation type="journal article" date="2009" name="Science">
        <title>The B73 maize genome: complexity, diversity, and dynamics.</title>
        <authorList>
            <person name="Schnable P.S."/>
            <person name="Ware D."/>
            <person name="Fulton R.S."/>
            <person name="Stein J.C."/>
            <person name="Wei F."/>
            <person name="Pasternak S."/>
            <person name="Liang C."/>
            <person name="Zhang J."/>
            <person name="Fulton L."/>
            <person name="Graves T.A."/>
            <person name="Minx P."/>
            <person name="Reily A.D."/>
            <person name="Courtney L."/>
            <person name="Kruchowski S.S."/>
            <person name="Tomlinson C."/>
            <person name="Strong C."/>
            <person name="Delehaunty K."/>
            <person name="Fronick C."/>
            <person name="Courtney B."/>
            <person name="Rock S.M."/>
            <person name="Belter E."/>
            <person name="Du F."/>
            <person name="Kim K."/>
            <person name="Abbott R.M."/>
            <person name="Cotton M."/>
            <person name="Levy A."/>
            <person name="Marchetto P."/>
            <person name="Ochoa K."/>
            <person name="Jackson S.M."/>
            <person name="Gillam B."/>
            <person name="Chen W."/>
            <person name="Yan L."/>
            <person name="Higginbotham J."/>
            <person name="Cardenas M."/>
            <person name="Waligorski J."/>
            <person name="Applebaum E."/>
            <person name="Phelps L."/>
            <person name="Falcone J."/>
            <person name="Kanchi K."/>
            <person name="Thane T."/>
            <person name="Scimone A."/>
            <person name="Thane N."/>
            <person name="Henke J."/>
            <person name="Wang T."/>
            <person name="Ruppert J."/>
            <person name="Shah N."/>
            <person name="Rotter K."/>
            <person name="Hodges J."/>
            <person name="Ingenthron E."/>
            <person name="Cordes M."/>
            <person name="Kohlberg S."/>
            <person name="Sgro J."/>
            <person name="Delgado B."/>
            <person name="Mead K."/>
            <person name="Chinwalla A."/>
            <person name="Leonard S."/>
            <person name="Crouse K."/>
            <person name="Collura K."/>
            <person name="Kudrna D."/>
            <person name="Currie J."/>
            <person name="He R."/>
            <person name="Angelova A."/>
            <person name="Rajasekar S."/>
            <person name="Mueller T."/>
            <person name="Lomeli R."/>
            <person name="Scara G."/>
            <person name="Ko A."/>
            <person name="Delaney K."/>
            <person name="Wissotski M."/>
            <person name="Lopez G."/>
            <person name="Campos D."/>
            <person name="Braidotti M."/>
            <person name="Ashley E."/>
            <person name="Golser W."/>
            <person name="Kim H."/>
            <person name="Lee S."/>
            <person name="Lin J."/>
            <person name="Dujmic Z."/>
            <person name="Kim W."/>
            <person name="Talag J."/>
            <person name="Zuccolo A."/>
            <person name="Fan C."/>
            <person name="Sebastian A."/>
            <person name="Kramer M."/>
            <person name="Spiegel L."/>
            <person name="Nascimento L."/>
            <person name="Zutavern T."/>
            <person name="Miller B."/>
            <person name="Ambroise C."/>
            <person name="Muller S."/>
            <person name="Spooner W."/>
            <person name="Narechania A."/>
            <person name="Ren L."/>
            <person name="Wei S."/>
            <person name="Kumari S."/>
            <person name="Faga B."/>
            <person name="Levy M.J."/>
            <person name="McMahan L."/>
            <person name="Van Buren P."/>
            <person name="Vaughn M.W."/>
            <person name="Ying K."/>
            <person name="Yeh C.-T."/>
            <person name="Emrich S.J."/>
            <person name="Jia Y."/>
            <person name="Kalyanaraman A."/>
            <person name="Hsia A.-P."/>
            <person name="Barbazuk W.B."/>
            <person name="Baucom R.S."/>
            <person name="Brutnell T.P."/>
            <person name="Carpita N.C."/>
            <person name="Chaparro C."/>
            <person name="Chia J.-M."/>
            <person name="Deragon J.-M."/>
            <person name="Estill J.C."/>
            <person name="Fu Y."/>
            <person name="Jeddeloh J.A."/>
            <person name="Han Y."/>
            <person name="Lee H."/>
            <person name="Li P."/>
            <person name="Lisch D.R."/>
            <person name="Liu S."/>
            <person name="Liu Z."/>
            <person name="Nagel D.H."/>
            <person name="McCann M.C."/>
            <person name="SanMiguel P."/>
            <person name="Myers A.M."/>
            <person name="Nettleton D."/>
            <person name="Nguyen J."/>
            <person name="Penning B.W."/>
            <person name="Ponnala L."/>
            <person name="Schneider K.L."/>
            <person name="Schwartz D.C."/>
            <person name="Sharma A."/>
            <person name="Soderlund C."/>
            <person name="Springer N.M."/>
            <person name="Sun Q."/>
            <person name="Wang H."/>
            <person name="Waterman M."/>
            <person name="Westerman R."/>
            <person name="Wolfgruber T.K."/>
            <person name="Yang L."/>
            <person name="Yu Y."/>
            <person name="Zhang L."/>
            <person name="Zhou S."/>
            <person name="Zhu Q."/>
            <person name="Bennetzen J.L."/>
            <person name="Dawe R.K."/>
            <person name="Jiang J."/>
            <person name="Jiang N."/>
            <person name="Presting G.G."/>
            <person name="Wessler S.R."/>
            <person name="Aluru S."/>
            <person name="Martienssen R.A."/>
            <person name="Clifton S.W."/>
            <person name="McCombie W.R."/>
            <person name="Wing R.A."/>
            <person name="Wilson R.K."/>
        </authorList>
    </citation>
    <scope>NUCLEOTIDE SEQUENCE [LARGE SCALE GENOMIC DNA]</scope>
    <source>
        <strain evidence="3">cv. B73</strain>
    </source>
</reference>
<dbReference type="AlphaFoldDB" id="A0A804QVJ4"/>
<dbReference type="InParanoid" id="A0A804QVJ4"/>
<proteinExistence type="predicted"/>
<keyword evidence="3" id="KW-1185">Reference proteome</keyword>
<dbReference type="EnsemblPlants" id="Zm00001eb362320_T001">
    <property type="protein sequence ID" value="Zm00001eb362320_P001"/>
    <property type="gene ID" value="Zm00001eb362320"/>
</dbReference>
<evidence type="ECO:0000313" key="2">
    <source>
        <dbReference type="EnsemblPlants" id="Zm00001eb362320_P001"/>
    </source>
</evidence>
<protein>
    <submittedName>
        <fullName evidence="2">Uncharacterized protein</fullName>
    </submittedName>
</protein>
<evidence type="ECO:0000313" key="3">
    <source>
        <dbReference type="Proteomes" id="UP000007305"/>
    </source>
</evidence>
<sequence length="244" mass="26173">MAGSDVDTTLAPRATERSRNSDDAIGNEENKWGPGSPDPLTGESLDLVGSLDHLRLDNGGIRPRDLEGTLTDIVVRTATSAPSQLELPCQGLQPGWDPARSSRAFTVHDSAPSPDILPLCSAPHRALVTLPATTPSPAIPGGDASTLELPGAKQATIFRELLGDPAWPQLHPRPCTDTLWPSLQCELAPDDVHVLRATRLHLGPDVATLPCRPGARLDPASLRGLPHLRTLSIFGYFYYYSAIY</sequence>
<reference evidence="2" key="3">
    <citation type="submission" date="2021-05" db="UniProtKB">
        <authorList>
            <consortium name="EnsemblPlants"/>
        </authorList>
    </citation>
    <scope>IDENTIFICATION</scope>
    <source>
        <strain evidence="2">cv. B73</strain>
    </source>
</reference>
<evidence type="ECO:0000256" key="1">
    <source>
        <dbReference type="SAM" id="MobiDB-lite"/>
    </source>
</evidence>
<feature type="region of interest" description="Disordered" evidence="1">
    <location>
        <begin position="1"/>
        <end position="45"/>
    </location>
</feature>